<evidence type="ECO:0008006" key="4">
    <source>
        <dbReference type="Google" id="ProtNLM"/>
    </source>
</evidence>
<evidence type="ECO:0000313" key="3">
    <source>
        <dbReference type="Proteomes" id="UP000039865"/>
    </source>
</evidence>
<sequence length="309" mass="36517">MQQLKDDDTPLSKVFFILLLVLTGVVMLSGIINIAILMRNQKRWNIDILFFYIFSLATLTLMCLFFLDSAFDWGDCVYMIFMSSITYTYICSVICYLTHIAATKMLSITFKVMEVIKTMAAYNLWDTIIRTSVAFIMREIGKIHKLNQILFRAFSIQVKEELFIKEVLIKYYDYYLETQSNKYQSKVQIYTDKDVYTETMNQDIYTNHQYQIENTHFNYNSSPSQNFMIDSPAQSDYQALLSKNNFKSSIMKQEIQDYMNYDQYSDQIDKSAHSYSHINHHHQNHLDHKELKEQLKRHAECINSQGKSL</sequence>
<dbReference type="InParanoid" id="A0A078B2G7"/>
<feature type="transmembrane region" description="Helical" evidence="1">
    <location>
        <begin position="14"/>
        <end position="37"/>
    </location>
</feature>
<keyword evidence="1" id="KW-1133">Transmembrane helix</keyword>
<protein>
    <recommendedName>
        <fullName evidence="4">Transmembrane protein</fullName>
    </recommendedName>
</protein>
<keyword evidence="1" id="KW-0472">Membrane</keyword>
<evidence type="ECO:0000313" key="2">
    <source>
        <dbReference type="EMBL" id="CDW88426.1"/>
    </source>
</evidence>
<proteinExistence type="predicted"/>
<gene>
    <name evidence="2" type="primary">Contig4881.g5217</name>
    <name evidence="2" type="ORF">STYLEM_17547</name>
</gene>
<name>A0A078B2G7_STYLE</name>
<feature type="transmembrane region" description="Helical" evidence="1">
    <location>
        <begin position="49"/>
        <end position="71"/>
    </location>
</feature>
<reference evidence="2 3" key="1">
    <citation type="submission" date="2014-06" db="EMBL/GenBank/DDBJ databases">
        <authorList>
            <person name="Swart Estienne"/>
        </authorList>
    </citation>
    <scope>NUCLEOTIDE SEQUENCE [LARGE SCALE GENOMIC DNA]</scope>
    <source>
        <strain evidence="2 3">130c</strain>
    </source>
</reference>
<keyword evidence="3" id="KW-1185">Reference proteome</keyword>
<organism evidence="2 3">
    <name type="scientific">Stylonychia lemnae</name>
    <name type="common">Ciliate</name>
    <dbReference type="NCBI Taxonomy" id="5949"/>
    <lineage>
        <taxon>Eukaryota</taxon>
        <taxon>Sar</taxon>
        <taxon>Alveolata</taxon>
        <taxon>Ciliophora</taxon>
        <taxon>Intramacronucleata</taxon>
        <taxon>Spirotrichea</taxon>
        <taxon>Stichotrichia</taxon>
        <taxon>Sporadotrichida</taxon>
        <taxon>Oxytrichidae</taxon>
        <taxon>Stylonychinae</taxon>
        <taxon>Stylonychia</taxon>
    </lineage>
</organism>
<accession>A0A078B2G7</accession>
<feature type="transmembrane region" description="Helical" evidence="1">
    <location>
        <begin position="77"/>
        <end position="97"/>
    </location>
</feature>
<dbReference type="Proteomes" id="UP000039865">
    <property type="component" value="Unassembled WGS sequence"/>
</dbReference>
<evidence type="ECO:0000256" key="1">
    <source>
        <dbReference type="SAM" id="Phobius"/>
    </source>
</evidence>
<keyword evidence="1" id="KW-0812">Transmembrane</keyword>
<dbReference type="AlphaFoldDB" id="A0A078B2G7"/>
<dbReference type="EMBL" id="CCKQ01016557">
    <property type="protein sequence ID" value="CDW88426.1"/>
    <property type="molecule type" value="Genomic_DNA"/>
</dbReference>